<dbReference type="Proteomes" id="UP001642487">
    <property type="component" value="Chromosome 6"/>
</dbReference>
<gene>
    <name evidence="2" type="ORF">CITCOLO1_LOCUS15759</name>
</gene>
<keyword evidence="1" id="KW-0472">Membrane</keyword>
<protein>
    <submittedName>
        <fullName evidence="2">Uncharacterized protein</fullName>
    </submittedName>
</protein>
<evidence type="ECO:0000313" key="3">
    <source>
        <dbReference type="Proteomes" id="UP001642487"/>
    </source>
</evidence>
<proteinExistence type="predicted"/>
<dbReference type="EMBL" id="OZ021740">
    <property type="protein sequence ID" value="CAK9323570.1"/>
    <property type="molecule type" value="Genomic_DNA"/>
</dbReference>
<feature type="transmembrane region" description="Helical" evidence="1">
    <location>
        <begin position="54"/>
        <end position="75"/>
    </location>
</feature>
<accession>A0ABP0YXW8</accession>
<organism evidence="2 3">
    <name type="scientific">Citrullus colocynthis</name>
    <name type="common">colocynth</name>
    <dbReference type="NCBI Taxonomy" id="252529"/>
    <lineage>
        <taxon>Eukaryota</taxon>
        <taxon>Viridiplantae</taxon>
        <taxon>Streptophyta</taxon>
        <taxon>Embryophyta</taxon>
        <taxon>Tracheophyta</taxon>
        <taxon>Spermatophyta</taxon>
        <taxon>Magnoliopsida</taxon>
        <taxon>eudicotyledons</taxon>
        <taxon>Gunneridae</taxon>
        <taxon>Pentapetalae</taxon>
        <taxon>rosids</taxon>
        <taxon>fabids</taxon>
        <taxon>Cucurbitales</taxon>
        <taxon>Cucurbitaceae</taxon>
        <taxon>Benincaseae</taxon>
        <taxon>Citrullus</taxon>
    </lineage>
</organism>
<name>A0ABP0YXW8_9ROSI</name>
<keyword evidence="1" id="KW-1133">Transmembrane helix</keyword>
<keyword evidence="1" id="KW-0812">Transmembrane</keyword>
<evidence type="ECO:0000313" key="2">
    <source>
        <dbReference type="EMBL" id="CAK9323570.1"/>
    </source>
</evidence>
<evidence type="ECO:0000256" key="1">
    <source>
        <dbReference type="SAM" id="Phobius"/>
    </source>
</evidence>
<reference evidence="2 3" key="1">
    <citation type="submission" date="2024-03" db="EMBL/GenBank/DDBJ databases">
        <authorList>
            <person name="Gkanogiannis A."/>
            <person name="Becerra Lopez-Lavalle L."/>
        </authorList>
    </citation>
    <scope>NUCLEOTIDE SEQUENCE [LARGE SCALE GENOMIC DNA]</scope>
</reference>
<keyword evidence="3" id="KW-1185">Reference proteome</keyword>
<sequence>MRTKRNHHGRHLTVAFIGCAGDIFKSPACDPRTTSSNFSAPNHFVGFGFHSPVFFFKGGFLFGFWVRVFLFIHWIS</sequence>